<dbReference type="Proteomes" id="UP000217199">
    <property type="component" value="Unassembled WGS sequence"/>
</dbReference>
<dbReference type="AlphaFoldDB" id="A0A286UR17"/>
<dbReference type="SUPFAM" id="SSF54427">
    <property type="entry name" value="NTF2-like"/>
    <property type="match status" value="1"/>
</dbReference>
<protein>
    <submittedName>
        <fullName evidence="2">NTF2</fullName>
    </submittedName>
</protein>
<dbReference type="InterPro" id="IPR002075">
    <property type="entry name" value="NTF2_dom"/>
</dbReference>
<reference evidence="2 3" key="1">
    <citation type="journal article" date="2017" name="Mol. Ecol.">
        <title>Comparative and population genomic landscape of Phellinus noxius: A hypervariable fungus causing root rot in trees.</title>
        <authorList>
            <person name="Chung C.L."/>
            <person name="Lee T.J."/>
            <person name="Akiba M."/>
            <person name="Lee H.H."/>
            <person name="Kuo T.H."/>
            <person name="Liu D."/>
            <person name="Ke H.M."/>
            <person name="Yokoi T."/>
            <person name="Roa M.B."/>
            <person name="Lu M.J."/>
            <person name="Chang Y.Y."/>
            <person name="Ann P.J."/>
            <person name="Tsai J.N."/>
            <person name="Chen C.Y."/>
            <person name="Tzean S.S."/>
            <person name="Ota Y."/>
            <person name="Hattori T."/>
            <person name="Sahashi N."/>
            <person name="Liou R.F."/>
            <person name="Kikuchi T."/>
            <person name="Tsai I.J."/>
        </authorList>
    </citation>
    <scope>NUCLEOTIDE SEQUENCE [LARGE SCALE GENOMIC DNA]</scope>
    <source>
        <strain evidence="2 3">FFPRI411160</strain>
    </source>
</reference>
<accession>A0A286UR17</accession>
<evidence type="ECO:0000259" key="1">
    <source>
        <dbReference type="PROSITE" id="PS50177"/>
    </source>
</evidence>
<organism evidence="2 3">
    <name type="scientific">Pyrrhoderma noxium</name>
    <dbReference type="NCBI Taxonomy" id="2282107"/>
    <lineage>
        <taxon>Eukaryota</taxon>
        <taxon>Fungi</taxon>
        <taxon>Dikarya</taxon>
        <taxon>Basidiomycota</taxon>
        <taxon>Agaricomycotina</taxon>
        <taxon>Agaricomycetes</taxon>
        <taxon>Hymenochaetales</taxon>
        <taxon>Hymenochaetaceae</taxon>
        <taxon>Pyrrhoderma</taxon>
    </lineage>
</organism>
<evidence type="ECO:0000313" key="3">
    <source>
        <dbReference type="Proteomes" id="UP000217199"/>
    </source>
</evidence>
<sequence>MNALRKSDIDIATRGAEQFINVYYAAYDSNDRVQSLPKFYRNASSVVWNGNPVQGDSGVTELMEKMPPSKHEVQSYDCHPIPNTSPPALLVTVNGTVVHGKLARITYPTSSKAVEDQPRIFSQSFMLVADTETTAPTSDTGKPQVKYYVLSDDMRFVG</sequence>
<dbReference type="PROSITE" id="PS50177">
    <property type="entry name" value="NTF2_DOMAIN"/>
    <property type="match status" value="1"/>
</dbReference>
<dbReference type="InParanoid" id="A0A286UR17"/>
<dbReference type="Pfam" id="PF02136">
    <property type="entry name" value="NTF2"/>
    <property type="match status" value="1"/>
</dbReference>
<dbReference type="PANTHER" id="PTHR12612">
    <property type="entry name" value="NUCLEAR TRANSPORT FACTOR 2"/>
    <property type="match status" value="1"/>
</dbReference>
<proteinExistence type="predicted"/>
<dbReference type="STRING" id="2282107.A0A286UR17"/>
<keyword evidence="3" id="KW-1185">Reference proteome</keyword>
<dbReference type="GO" id="GO:0006913">
    <property type="term" value="P:nucleocytoplasmic transport"/>
    <property type="evidence" value="ECO:0007669"/>
    <property type="project" value="InterPro"/>
</dbReference>
<dbReference type="InterPro" id="IPR018222">
    <property type="entry name" value="Nuclear_transport_factor_2_euk"/>
</dbReference>
<dbReference type="OrthoDB" id="25408at2759"/>
<dbReference type="Gene3D" id="3.10.450.50">
    <property type="match status" value="1"/>
</dbReference>
<name>A0A286UR17_9AGAM</name>
<dbReference type="CDD" id="cd00780">
    <property type="entry name" value="NTF2"/>
    <property type="match status" value="1"/>
</dbReference>
<dbReference type="EMBL" id="NBII01000002">
    <property type="protein sequence ID" value="PAV22043.1"/>
    <property type="molecule type" value="Genomic_DNA"/>
</dbReference>
<dbReference type="FunCoup" id="A0A286UR17">
    <property type="interactions" value="192"/>
</dbReference>
<evidence type="ECO:0000313" key="2">
    <source>
        <dbReference type="EMBL" id="PAV22043.1"/>
    </source>
</evidence>
<comment type="caution">
    <text evidence="2">The sequence shown here is derived from an EMBL/GenBank/DDBJ whole genome shotgun (WGS) entry which is preliminary data.</text>
</comment>
<gene>
    <name evidence="2" type="ORF">PNOK_0200000</name>
</gene>
<dbReference type="InterPro" id="IPR032710">
    <property type="entry name" value="NTF2-like_dom_sf"/>
</dbReference>
<feature type="domain" description="NTF2" evidence="1">
    <location>
        <begin position="15"/>
        <end position="156"/>
    </location>
</feature>
<dbReference type="InterPro" id="IPR045875">
    <property type="entry name" value="NTF2"/>
</dbReference>